<dbReference type="InterPro" id="IPR044730">
    <property type="entry name" value="RNase_H-like_dom_plant"/>
</dbReference>
<dbReference type="Proteomes" id="UP000290289">
    <property type="component" value="Chromosome 5"/>
</dbReference>
<proteinExistence type="predicted"/>
<sequence>MNVDGSRKSGKECSSASGILREWIAGFTINIGVGSVLNDELWGLFRDFSLAWRLAHLITACRELLRKDWICMVSHVYHEKNRVVDGLADLGHKFDIGLYMSLLFWIG</sequence>
<dbReference type="PANTHER" id="PTHR47723">
    <property type="entry name" value="OS05G0353850 PROTEIN"/>
    <property type="match status" value="1"/>
</dbReference>
<accession>A0A498JXG4</accession>
<dbReference type="EMBL" id="RDQH01000331">
    <property type="protein sequence ID" value="RXH98172.1"/>
    <property type="molecule type" value="Genomic_DNA"/>
</dbReference>
<gene>
    <name evidence="1" type="ORF">DVH24_010497</name>
</gene>
<reference evidence="1 2" key="1">
    <citation type="submission" date="2018-10" db="EMBL/GenBank/DDBJ databases">
        <title>A high-quality apple genome assembly.</title>
        <authorList>
            <person name="Hu J."/>
        </authorList>
    </citation>
    <scope>NUCLEOTIDE SEQUENCE [LARGE SCALE GENOMIC DNA]</scope>
    <source>
        <strain evidence="2">cv. HFTH1</strain>
        <tissue evidence="1">Young leaf</tissue>
    </source>
</reference>
<evidence type="ECO:0000313" key="1">
    <source>
        <dbReference type="EMBL" id="RXH98172.1"/>
    </source>
</evidence>
<comment type="caution">
    <text evidence="1">The sequence shown here is derived from an EMBL/GenBank/DDBJ whole genome shotgun (WGS) entry which is preliminary data.</text>
</comment>
<dbReference type="CDD" id="cd06222">
    <property type="entry name" value="RNase_H_like"/>
    <property type="match status" value="1"/>
</dbReference>
<organism evidence="1 2">
    <name type="scientific">Malus domestica</name>
    <name type="common">Apple</name>
    <name type="synonym">Pyrus malus</name>
    <dbReference type="NCBI Taxonomy" id="3750"/>
    <lineage>
        <taxon>Eukaryota</taxon>
        <taxon>Viridiplantae</taxon>
        <taxon>Streptophyta</taxon>
        <taxon>Embryophyta</taxon>
        <taxon>Tracheophyta</taxon>
        <taxon>Spermatophyta</taxon>
        <taxon>Magnoliopsida</taxon>
        <taxon>eudicotyledons</taxon>
        <taxon>Gunneridae</taxon>
        <taxon>Pentapetalae</taxon>
        <taxon>rosids</taxon>
        <taxon>fabids</taxon>
        <taxon>Rosales</taxon>
        <taxon>Rosaceae</taxon>
        <taxon>Amygdaloideae</taxon>
        <taxon>Maleae</taxon>
        <taxon>Malus</taxon>
    </lineage>
</organism>
<dbReference type="InterPro" id="IPR053151">
    <property type="entry name" value="RNase_H-like"/>
</dbReference>
<keyword evidence="2" id="KW-1185">Reference proteome</keyword>
<dbReference type="PANTHER" id="PTHR47723:SF19">
    <property type="entry name" value="POLYNUCLEOTIDYL TRANSFERASE, RIBONUCLEASE H-LIKE SUPERFAMILY PROTEIN"/>
    <property type="match status" value="1"/>
</dbReference>
<name>A0A498JXG4_MALDO</name>
<evidence type="ECO:0000313" key="2">
    <source>
        <dbReference type="Proteomes" id="UP000290289"/>
    </source>
</evidence>
<dbReference type="AlphaFoldDB" id="A0A498JXG4"/>
<dbReference type="STRING" id="3750.A0A498JXG4"/>
<protein>
    <submittedName>
        <fullName evidence="1">Uncharacterized protein</fullName>
    </submittedName>
</protein>